<evidence type="ECO:0000256" key="2">
    <source>
        <dbReference type="SAM" id="Phobius"/>
    </source>
</evidence>
<keyword evidence="2" id="KW-1133">Transmembrane helix</keyword>
<dbReference type="SUPFAM" id="SSF52096">
    <property type="entry name" value="ClpP/crotonase"/>
    <property type="match status" value="1"/>
</dbReference>
<dbReference type="VEuPathDB" id="AmoebaDB:EHI_118070"/>
<protein>
    <submittedName>
        <fullName evidence="4">Uncharacterized protein</fullName>
    </submittedName>
</protein>
<dbReference type="PANTHER" id="PTHR37049:SF4">
    <property type="entry name" value="RHODANESE DOMAIN-CONTAINING PROTEIN"/>
    <property type="match status" value="1"/>
</dbReference>
<gene>
    <name evidence="4" type="ORF">CL6EHI_118070</name>
</gene>
<reference evidence="4 5" key="1">
    <citation type="submission" date="2016-05" db="EMBL/GenBank/DDBJ databases">
        <title>First whole genome sequencing of Entamoeba histolytica HM1:IMSS-clone-6.</title>
        <authorList>
            <person name="Mukherjee Avik.K."/>
            <person name="Izumyama S."/>
            <person name="Nakada-Tsukui K."/>
            <person name="Nozaki T."/>
        </authorList>
    </citation>
    <scope>NUCLEOTIDE SEQUENCE [LARGE SCALE GENOMIC DNA]</scope>
    <source>
        <strain evidence="4 5">HM1:IMSS clone 6</strain>
    </source>
</reference>
<keyword evidence="3" id="KW-0732">Signal</keyword>
<feature type="region of interest" description="Disordered" evidence="1">
    <location>
        <begin position="662"/>
        <end position="712"/>
    </location>
</feature>
<proteinExistence type="predicted"/>
<evidence type="ECO:0000313" key="4">
    <source>
        <dbReference type="EMBL" id="GAT94058.1"/>
    </source>
</evidence>
<dbReference type="InterPro" id="IPR052766">
    <property type="entry name" value="S41A_metabolite_peptidase"/>
</dbReference>
<dbReference type="Gene3D" id="3.90.226.10">
    <property type="entry name" value="2-enoyl-CoA Hydratase, Chain A, domain 1"/>
    <property type="match status" value="1"/>
</dbReference>
<dbReference type="VEuPathDB" id="AmoebaDB:EHI5A_002390"/>
<evidence type="ECO:0000256" key="1">
    <source>
        <dbReference type="SAM" id="MobiDB-lite"/>
    </source>
</evidence>
<dbReference type="AlphaFoldDB" id="A0A5K1UDP1"/>
<dbReference type="VEuPathDB" id="AmoebaDB:EHI8A_000800"/>
<evidence type="ECO:0000313" key="5">
    <source>
        <dbReference type="Proteomes" id="UP000078387"/>
    </source>
</evidence>
<sequence length="767" mass="86615">MKWLVLLFTLSCFATPCKFGLTPSSTELFDCLNSLNITADRAHKIKTSLKIAFEAYVYHDILKNPPQPKGYETYHYTVDIDQRMSEIEEGDQPFYPFYRKLNKLLFDLHDLHMYFGLESSKDYCYWIDLIGIVLPFTVSVKQTHEVLFSPLTEILMYDLKLPSEIIKNREVPVSSVDGIPVLDWIRNYSNTFSGLKSPHARFTYTRQTIGLFMIGDNPLTKEEIDHVFEIEYTNGVKVNCSYQIINFGPENQEDTNKALKVRQVKERIDKKRRNRAFNIQPILPSDLGLTHSKKDVSYDYELKDNIACKVVSINSTTVNVLVIQSFAPQEYQLQSYVDVYKHCIDSFDENNGPISVILPMNGGGYVDLEAFIEKTLAPSIDVNQIGDIRISDPSLRSLSVGYDELLSDVNSCQLIYSNLTTREEFYASSITVKYGNVEHVKTQTGIIQSAVTDIYFKKNPRNPTDIIVMTDAFCYSACSLLAKGMKERGNAIIVGYLGDPEGEKELYDVGQSPSVVVSPETIFTEQQLSDMDSVSLTMQISFAETYLHDYSYNQTIPREFIIEPVDELQFLDSYNNRIELFASSALSLYNKYQTDCNPSNDRLVKRSKDCDSKITIEHAHGGYKCGVDGKWSDECVATYCDNGYFFDFYNKKCVIDVCRSTSESSSSSMNHDSESSSSSMSHDSEGSSSSMSHDSEGSSSSMNHDSESSANGPSQNSSWIILLWVVVGCIICAGLVMVIVIVVIIIRRKSFSSNSYNYSKVPEVPLN</sequence>
<keyword evidence="2" id="KW-0472">Membrane</keyword>
<dbReference type="Proteomes" id="UP000078387">
    <property type="component" value="Unassembled WGS sequence"/>
</dbReference>
<dbReference type="InterPro" id="IPR029045">
    <property type="entry name" value="ClpP/crotonase-like_dom_sf"/>
</dbReference>
<dbReference type="VEuPathDB" id="AmoebaDB:KM1_003360"/>
<comment type="caution">
    <text evidence="4">The sequence shown here is derived from an EMBL/GenBank/DDBJ whole genome shotgun (WGS) entry which is preliminary data.</text>
</comment>
<feature type="chain" id="PRO_5023806233" evidence="3">
    <location>
        <begin position="20"/>
        <end position="767"/>
    </location>
</feature>
<dbReference type="PANTHER" id="PTHR37049">
    <property type="entry name" value="PEPTIDASE S41 FAMILY PROTEIN"/>
    <property type="match status" value="1"/>
</dbReference>
<dbReference type="VEuPathDB" id="AmoebaDB:EHI7A_000800"/>
<feature type="signal peptide" evidence="3">
    <location>
        <begin position="1"/>
        <end position="19"/>
    </location>
</feature>
<dbReference type="OMA" id="SWTILLW"/>
<feature type="compositionally biased region" description="Low complexity" evidence="1">
    <location>
        <begin position="662"/>
        <end position="703"/>
    </location>
</feature>
<accession>A0A5K1UDP1</accession>
<name>A0A5K1UDP1_ENTHI</name>
<evidence type="ECO:0000256" key="3">
    <source>
        <dbReference type="SAM" id="SignalP"/>
    </source>
</evidence>
<dbReference type="EMBL" id="BDEQ01000001">
    <property type="protein sequence ID" value="GAT94058.1"/>
    <property type="molecule type" value="Genomic_DNA"/>
</dbReference>
<organism evidence="4 5">
    <name type="scientific">Entamoeba histolytica</name>
    <dbReference type="NCBI Taxonomy" id="5759"/>
    <lineage>
        <taxon>Eukaryota</taxon>
        <taxon>Amoebozoa</taxon>
        <taxon>Evosea</taxon>
        <taxon>Archamoebae</taxon>
        <taxon>Mastigamoebida</taxon>
        <taxon>Entamoebidae</taxon>
        <taxon>Entamoeba</taxon>
    </lineage>
</organism>
<keyword evidence="2" id="KW-0812">Transmembrane</keyword>
<feature type="transmembrane region" description="Helical" evidence="2">
    <location>
        <begin position="719"/>
        <end position="746"/>
    </location>
</feature>